<dbReference type="EMBL" id="ACLR01000182">
    <property type="protein sequence ID" value="EEK16367.1"/>
    <property type="molecule type" value="Genomic_DNA"/>
</dbReference>
<reference evidence="1 2" key="1">
    <citation type="submission" date="2009-04" db="EMBL/GenBank/DDBJ databases">
        <authorList>
            <person name="Sebastian Y."/>
            <person name="Madupu R."/>
            <person name="Durkin A.S."/>
            <person name="Torralba M."/>
            <person name="Methe B."/>
            <person name="Sutton G.G."/>
            <person name="Strausberg R.L."/>
            <person name="Nelson K.E."/>
        </authorList>
    </citation>
    <scope>NUCLEOTIDE SEQUENCE [LARGE SCALE GENOMIC DNA]</scope>
    <source>
        <strain evidence="1 2">60-3</strain>
    </source>
</reference>
<dbReference type="RefSeq" id="WP_007365808.1">
    <property type="nucleotide sequence ID" value="NZ_ACLR01000182.1"/>
</dbReference>
<comment type="caution">
    <text evidence="1">The sequence shown here is derived from an EMBL/GenBank/DDBJ whole genome shotgun (WGS) entry which is preliminary data.</text>
</comment>
<dbReference type="OrthoDB" id="9781180at2"/>
<evidence type="ECO:0000313" key="2">
    <source>
        <dbReference type="Proteomes" id="UP000003303"/>
    </source>
</evidence>
<evidence type="ECO:0008006" key="3">
    <source>
        <dbReference type="Google" id="ProtNLM"/>
    </source>
</evidence>
<gene>
    <name evidence="1" type="ORF">PORUE0001_0412</name>
</gene>
<accession>C2MD91</accession>
<protein>
    <recommendedName>
        <fullName evidence="3">Cytidylate kinase</fullName>
    </recommendedName>
</protein>
<organism evidence="1 2">
    <name type="scientific">Porphyromonas uenonis 60-3</name>
    <dbReference type="NCBI Taxonomy" id="596327"/>
    <lineage>
        <taxon>Bacteria</taxon>
        <taxon>Pseudomonadati</taxon>
        <taxon>Bacteroidota</taxon>
        <taxon>Bacteroidia</taxon>
        <taxon>Bacteroidales</taxon>
        <taxon>Porphyromonadaceae</taxon>
        <taxon>Porphyromonas</taxon>
    </lineage>
</organism>
<name>C2MD91_9PORP</name>
<sequence length="212" mass="23926">MAYRIITISRQYGCGARTIGRQLSEQLGLTYYDKELIRMIAEESGYAADYVEEQSEYASTSGLDFMPMSHGALFSVPMTGLVETPSVTRYLNDFILKIAEEHPCVIIGRSADYILRDRDDVLNVFLYANVEARVKTLLQRGDEATEDEARKRIEQSDRARRKNYKQLTNREWGESTNYHLCLNTGAFGAPCCTDIIAHAYQLPCGGVTIGKK</sequence>
<keyword evidence="2" id="KW-1185">Reference proteome</keyword>
<dbReference type="SUPFAM" id="SSF52540">
    <property type="entry name" value="P-loop containing nucleoside triphosphate hydrolases"/>
    <property type="match status" value="1"/>
</dbReference>
<dbReference type="InterPro" id="IPR027417">
    <property type="entry name" value="P-loop_NTPase"/>
</dbReference>
<dbReference type="Pfam" id="PF13189">
    <property type="entry name" value="Cytidylate_kin2"/>
    <property type="match status" value="1"/>
</dbReference>
<dbReference type="eggNOG" id="COG1102">
    <property type="taxonomic scope" value="Bacteria"/>
</dbReference>
<proteinExistence type="predicted"/>
<dbReference type="AlphaFoldDB" id="C2MD91"/>
<dbReference type="Gene3D" id="3.40.50.300">
    <property type="entry name" value="P-loop containing nucleotide triphosphate hydrolases"/>
    <property type="match status" value="1"/>
</dbReference>
<dbReference type="STRING" id="596327.PORUE0001_0412"/>
<evidence type="ECO:0000313" key="1">
    <source>
        <dbReference type="EMBL" id="EEK16367.1"/>
    </source>
</evidence>
<dbReference type="Proteomes" id="UP000003303">
    <property type="component" value="Unassembled WGS sequence"/>
</dbReference>